<dbReference type="Proteomes" id="UP000830375">
    <property type="component" value="Unassembled WGS sequence"/>
</dbReference>
<keyword evidence="2" id="KW-1185">Reference proteome</keyword>
<evidence type="ECO:0000313" key="2">
    <source>
        <dbReference type="Proteomes" id="UP000830375"/>
    </source>
</evidence>
<dbReference type="EMBL" id="JACTAM010000019">
    <property type="protein sequence ID" value="KAI2652483.1"/>
    <property type="molecule type" value="Genomic_DNA"/>
</dbReference>
<proteinExistence type="predicted"/>
<name>A0ABQ8LS40_LABRO</name>
<comment type="caution">
    <text evidence="1">The sequence shown here is derived from an EMBL/GenBank/DDBJ whole genome shotgun (WGS) entry which is preliminary data.</text>
</comment>
<sequence>MKNAGSARYSFFYFISKAQVLIEPPTPAGHKCRTMELSRCFFIGTTLLFQPCRPEFGKRQSDQTQSHCIPMTPLWMWNIQTMTTMPLLSLRPWIYPWTTLKIYLWK</sequence>
<evidence type="ECO:0000313" key="1">
    <source>
        <dbReference type="EMBL" id="KAI2652483.1"/>
    </source>
</evidence>
<gene>
    <name evidence="1" type="ORF">H4Q32_005713</name>
</gene>
<organism evidence="1 2">
    <name type="scientific">Labeo rohita</name>
    <name type="common">Indian major carp</name>
    <name type="synonym">Cyprinus rohita</name>
    <dbReference type="NCBI Taxonomy" id="84645"/>
    <lineage>
        <taxon>Eukaryota</taxon>
        <taxon>Metazoa</taxon>
        <taxon>Chordata</taxon>
        <taxon>Craniata</taxon>
        <taxon>Vertebrata</taxon>
        <taxon>Euteleostomi</taxon>
        <taxon>Actinopterygii</taxon>
        <taxon>Neopterygii</taxon>
        <taxon>Teleostei</taxon>
        <taxon>Ostariophysi</taxon>
        <taxon>Cypriniformes</taxon>
        <taxon>Cyprinidae</taxon>
        <taxon>Labeoninae</taxon>
        <taxon>Labeonini</taxon>
        <taxon>Labeo</taxon>
    </lineage>
</organism>
<reference evidence="1 2" key="1">
    <citation type="submission" date="2022-01" db="EMBL/GenBank/DDBJ databases">
        <title>A high-quality chromosome-level genome assembly of rohu carp, Labeo rohita.</title>
        <authorList>
            <person name="Arick M.A. II"/>
            <person name="Hsu C.-Y."/>
            <person name="Magbanua Z."/>
            <person name="Pechanova O."/>
            <person name="Grover C."/>
            <person name="Miller E."/>
            <person name="Thrash A."/>
            <person name="Ezzel L."/>
            <person name="Alam S."/>
            <person name="Benzie J."/>
            <person name="Hamilton M."/>
            <person name="Karsi A."/>
            <person name="Lawrence M.L."/>
            <person name="Peterson D.G."/>
        </authorList>
    </citation>
    <scope>NUCLEOTIDE SEQUENCE [LARGE SCALE GENOMIC DNA]</scope>
    <source>
        <strain evidence="2">BAU-BD-2019</strain>
        <tissue evidence="1">Blood</tissue>
    </source>
</reference>
<protein>
    <submittedName>
        <fullName evidence="1">Magnetosome protein MamF</fullName>
    </submittedName>
</protein>
<accession>A0ABQ8LS40</accession>